<dbReference type="InterPro" id="IPR025676">
    <property type="entry name" value="Clr5_dom"/>
</dbReference>
<dbReference type="EMBL" id="PVQB02000353">
    <property type="protein sequence ID" value="KAF4338276.1"/>
    <property type="molecule type" value="Genomic_DNA"/>
</dbReference>
<reference evidence="3" key="1">
    <citation type="journal article" date="2017" name="Mycologia">
        <title>Fusarium algeriense, sp. nov., a novel toxigenic crown rot pathogen of durum wheat from Algeria is nested in the Fusarium burgessii species complex.</title>
        <authorList>
            <person name="Laraba I."/>
            <person name="Keddad A."/>
            <person name="Boureghda H."/>
            <person name="Abdallah N."/>
            <person name="Vaughan M.M."/>
            <person name="Proctor R.H."/>
            <person name="Busman M."/>
            <person name="O'Donnell K."/>
        </authorList>
    </citation>
    <scope>NUCLEOTIDE SEQUENCE</scope>
    <source>
        <strain evidence="3">NRRL 25174</strain>
    </source>
</reference>
<dbReference type="Proteomes" id="UP000730481">
    <property type="component" value="Unassembled WGS sequence"/>
</dbReference>
<evidence type="ECO:0000313" key="3">
    <source>
        <dbReference type="EMBL" id="KAF4338276.1"/>
    </source>
</evidence>
<feature type="region of interest" description="Disordered" evidence="1">
    <location>
        <begin position="88"/>
        <end position="113"/>
    </location>
</feature>
<dbReference type="PANTHER" id="PTHR38788">
    <property type="entry name" value="CLR5 DOMAIN-CONTAINING PROTEIN"/>
    <property type="match status" value="1"/>
</dbReference>
<dbReference type="PANTHER" id="PTHR38788:SF3">
    <property type="entry name" value="CLR5 DOMAIN-CONTAINING PROTEIN"/>
    <property type="match status" value="1"/>
</dbReference>
<dbReference type="OrthoDB" id="4115389at2759"/>
<accession>A0A9P5DV26</accession>
<sequence length="255" mass="29111">MMAKPWNEHQGTIIKLYIKEGRTLKDVRNIMKMKYNFDASIRSYRQHFDTWEIGKYTCKKRNERRRRSLNKSLSISPTQSLADVVIKQEEGSSPASSSCSSSTSRRSSEQKPLPVLKQPVLYPSFFQDQLRPQDDAQTKIDPSRAPLWEGLDIDMLRSTHSNQDMLPSTMPTQSYDEATSWSVARDASPYLNSHPQLFARPYFEGMVPRYGPDQPLYPRDVAFRSGLRAPDLSARKSNPGDLLHHMVGHHGVAQG</sequence>
<evidence type="ECO:0000256" key="1">
    <source>
        <dbReference type="SAM" id="MobiDB-lite"/>
    </source>
</evidence>
<dbReference type="AlphaFoldDB" id="A0A9P5DV26"/>
<dbReference type="Pfam" id="PF14420">
    <property type="entry name" value="Clr5"/>
    <property type="match status" value="1"/>
</dbReference>
<name>A0A9P5DV26_9HYPO</name>
<reference evidence="3" key="2">
    <citation type="submission" date="2020-02" db="EMBL/GenBank/DDBJ databases">
        <title>Identification and distribution of gene clusters putatively required for synthesis of sphingolipid metabolism inhibitors in phylogenetically diverse species of the filamentous fungus Fusarium.</title>
        <authorList>
            <person name="Kim H.-S."/>
            <person name="Busman M."/>
            <person name="Brown D.W."/>
            <person name="Divon H."/>
            <person name="Uhlig S."/>
            <person name="Proctor R.H."/>
        </authorList>
    </citation>
    <scope>NUCLEOTIDE SEQUENCE</scope>
    <source>
        <strain evidence="3">NRRL 25174</strain>
    </source>
</reference>
<feature type="compositionally biased region" description="Low complexity" evidence="1">
    <location>
        <begin position="92"/>
        <end position="105"/>
    </location>
</feature>
<evidence type="ECO:0000259" key="2">
    <source>
        <dbReference type="Pfam" id="PF14420"/>
    </source>
</evidence>
<organism evidence="3 4">
    <name type="scientific">Fusarium beomiforme</name>
    <dbReference type="NCBI Taxonomy" id="44412"/>
    <lineage>
        <taxon>Eukaryota</taxon>
        <taxon>Fungi</taxon>
        <taxon>Dikarya</taxon>
        <taxon>Ascomycota</taxon>
        <taxon>Pezizomycotina</taxon>
        <taxon>Sordariomycetes</taxon>
        <taxon>Hypocreomycetidae</taxon>
        <taxon>Hypocreales</taxon>
        <taxon>Nectriaceae</taxon>
        <taxon>Fusarium</taxon>
        <taxon>Fusarium burgessii species complex</taxon>
    </lineage>
</organism>
<gene>
    <name evidence="3" type="ORF">FBEOM_7810</name>
</gene>
<feature type="domain" description="Clr5" evidence="2">
    <location>
        <begin position="2"/>
        <end position="55"/>
    </location>
</feature>
<evidence type="ECO:0000313" key="4">
    <source>
        <dbReference type="Proteomes" id="UP000730481"/>
    </source>
</evidence>
<comment type="caution">
    <text evidence="3">The sequence shown here is derived from an EMBL/GenBank/DDBJ whole genome shotgun (WGS) entry which is preliminary data.</text>
</comment>
<proteinExistence type="predicted"/>
<protein>
    <recommendedName>
        <fullName evidence="2">Clr5 domain-containing protein</fullName>
    </recommendedName>
</protein>
<keyword evidence="4" id="KW-1185">Reference proteome</keyword>